<dbReference type="Proteomes" id="UP000593562">
    <property type="component" value="Unassembled WGS sequence"/>
</dbReference>
<dbReference type="InterPro" id="IPR051617">
    <property type="entry name" value="UNC-93-like_regulator"/>
</dbReference>
<comment type="subcellular location">
    <subcellularLocation>
        <location evidence="1">Membrane</location>
        <topology evidence="1">Multi-pass membrane protein</topology>
    </subcellularLocation>
</comment>
<organism evidence="6 7">
    <name type="scientific">Tripterygium wilfordii</name>
    <name type="common">Thunder God vine</name>
    <dbReference type="NCBI Taxonomy" id="458696"/>
    <lineage>
        <taxon>Eukaryota</taxon>
        <taxon>Viridiplantae</taxon>
        <taxon>Streptophyta</taxon>
        <taxon>Embryophyta</taxon>
        <taxon>Tracheophyta</taxon>
        <taxon>Spermatophyta</taxon>
        <taxon>Magnoliopsida</taxon>
        <taxon>eudicotyledons</taxon>
        <taxon>Gunneridae</taxon>
        <taxon>Pentapetalae</taxon>
        <taxon>rosids</taxon>
        <taxon>fabids</taxon>
        <taxon>Celastrales</taxon>
        <taxon>Celastraceae</taxon>
        <taxon>Tripterygium</taxon>
    </lineage>
</organism>
<dbReference type="InParanoid" id="A0A7J7CD60"/>
<dbReference type="AlphaFoldDB" id="A0A7J7CD60"/>
<keyword evidence="4 5" id="KW-0472">Membrane</keyword>
<dbReference type="EMBL" id="JAAARO010000018">
    <property type="protein sequence ID" value="KAF5732030.1"/>
    <property type="molecule type" value="Genomic_DNA"/>
</dbReference>
<dbReference type="PANTHER" id="PTHR23294:SF59">
    <property type="entry name" value="UNC93-LIKE PROTEIN C922.05C"/>
    <property type="match status" value="1"/>
</dbReference>
<evidence type="ECO:0000256" key="4">
    <source>
        <dbReference type="ARBA" id="ARBA00023136"/>
    </source>
</evidence>
<keyword evidence="7" id="KW-1185">Reference proteome</keyword>
<name>A0A7J7CD60_TRIWF</name>
<evidence type="ECO:0000313" key="6">
    <source>
        <dbReference type="EMBL" id="KAF5732030.1"/>
    </source>
</evidence>
<keyword evidence="2 5" id="KW-0812">Transmembrane</keyword>
<sequence length="153" mass="16146">MFNALSGMGGGGHVDPTAANNANSALYTTFVIFGVLGSGNYNIFGPRLSVAAGCTTYILYAGSFLYCNRHQDQTFAIFAGALFGGVIGGLIPFILNYNRIEAETVSDSTYIAFMCFMSAGTLLVFAILPPSRVIRDDDTRSTNIVGLLGTCLG</sequence>
<feature type="transmembrane region" description="Helical" evidence="5">
    <location>
        <begin position="48"/>
        <end position="67"/>
    </location>
</feature>
<evidence type="ECO:0000256" key="1">
    <source>
        <dbReference type="ARBA" id="ARBA00004141"/>
    </source>
</evidence>
<dbReference type="PANTHER" id="PTHR23294">
    <property type="entry name" value="ET TRANSLATION PRODUCT-RELATED"/>
    <property type="match status" value="1"/>
</dbReference>
<feature type="transmembrane region" description="Helical" evidence="5">
    <location>
        <begin position="109"/>
        <end position="128"/>
    </location>
</feature>
<evidence type="ECO:0000256" key="5">
    <source>
        <dbReference type="SAM" id="Phobius"/>
    </source>
</evidence>
<gene>
    <name evidence="6" type="ORF">HS088_TW18G00718</name>
</gene>
<keyword evidence="3 5" id="KW-1133">Transmembrane helix</keyword>
<dbReference type="GO" id="GO:0016020">
    <property type="term" value="C:membrane"/>
    <property type="evidence" value="ECO:0007669"/>
    <property type="project" value="UniProtKB-SubCell"/>
</dbReference>
<evidence type="ECO:0000313" key="7">
    <source>
        <dbReference type="Proteomes" id="UP000593562"/>
    </source>
</evidence>
<accession>A0A7J7CD60</accession>
<protein>
    <submittedName>
        <fullName evidence="6">UNC93-like protein 1-like isoform X1</fullName>
    </submittedName>
</protein>
<proteinExistence type="predicted"/>
<reference evidence="6 7" key="1">
    <citation type="journal article" date="2020" name="Nat. Commun.">
        <title>Genome of Tripterygium wilfordii and identification of cytochrome P450 involved in triptolide biosynthesis.</title>
        <authorList>
            <person name="Tu L."/>
            <person name="Su P."/>
            <person name="Zhang Z."/>
            <person name="Gao L."/>
            <person name="Wang J."/>
            <person name="Hu T."/>
            <person name="Zhou J."/>
            <person name="Zhang Y."/>
            <person name="Zhao Y."/>
            <person name="Liu Y."/>
            <person name="Song Y."/>
            <person name="Tong Y."/>
            <person name="Lu Y."/>
            <person name="Yang J."/>
            <person name="Xu C."/>
            <person name="Jia M."/>
            <person name="Peters R.J."/>
            <person name="Huang L."/>
            <person name="Gao W."/>
        </authorList>
    </citation>
    <scope>NUCLEOTIDE SEQUENCE [LARGE SCALE GENOMIC DNA]</scope>
    <source>
        <strain evidence="7">cv. XIE 37</strain>
        <tissue evidence="6">Leaf</tissue>
    </source>
</reference>
<comment type="caution">
    <text evidence="6">The sequence shown here is derived from an EMBL/GenBank/DDBJ whole genome shotgun (WGS) entry which is preliminary data.</text>
</comment>
<feature type="transmembrane region" description="Helical" evidence="5">
    <location>
        <begin position="74"/>
        <end position="97"/>
    </location>
</feature>
<evidence type="ECO:0000256" key="3">
    <source>
        <dbReference type="ARBA" id="ARBA00022989"/>
    </source>
</evidence>
<evidence type="ECO:0000256" key="2">
    <source>
        <dbReference type="ARBA" id="ARBA00022692"/>
    </source>
</evidence>